<dbReference type="Pfam" id="PF09405">
    <property type="entry name" value="Btz"/>
    <property type="match status" value="1"/>
</dbReference>
<dbReference type="Proteomes" id="UP001174694">
    <property type="component" value="Unassembled WGS sequence"/>
</dbReference>
<evidence type="ECO:0000256" key="11">
    <source>
        <dbReference type="ARBA" id="ARBA00023187"/>
    </source>
</evidence>
<proteinExistence type="inferred from homology"/>
<keyword evidence="8" id="KW-0810">Translation regulation</keyword>
<keyword evidence="5" id="KW-0963">Cytoplasm</keyword>
<keyword evidence="16" id="KW-1185">Reference proteome</keyword>
<feature type="compositionally biased region" description="Pro residues" evidence="13">
    <location>
        <begin position="630"/>
        <end position="641"/>
    </location>
</feature>
<keyword evidence="6" id="KW-0507">mRNA processing</keyword>
<accession>A0AA38VZG1</accession>
<evidence type="ECO:0000256" key="2">
    <source>
        <dbReference type="ARBA" id="ARBA00004496"/>
    </source>
</evidence>
<organism evidence="15 16">
    <name type="scientific">Pleurostoma richardsiae</name>
    <dbReference type="NCBI Taxonomy" id="41990"/>
    <lineage>
        <taxon>Eukaryota</taxon>
        <taxon>Fungi</taxon>
        <taxon>Dikarya</taxon>
        <taxon>Ascomycota</taxon>
        <taxon>Pezizomycotina</taxon>
        <taxon>Sordariomycetes</taxon>
        <taxon>Sordariomycetidae</taxon>
        <taxon>Calosphaeriales</taxon>
        <taxon>Pleurostomataceae</taxon>
        <taxon>Pleurostoma</taxon>
    </lineage>
</organism>
<feature type="compositionally biased region" description="Low complexity" evidence="13">
    <location>
        <begin position="579"/>
        <end position="610"/>
    </location>
</feature>
<dbReference type="GO" id="GO:0005737">
    <property type="term" value="C:cytoplasm"/>
    <property type="evidence" value="ECO:0007669"/>
    <property type="project" value="UniProtKB-SubCell"/>
</dbReference>
<dbReference type="GO" id="GO:0000184">
    <property type="term" value="P:nuclear-transcribed mRNA catabolic process, nonsense-mediated decay"/>
    <property type="evidence" value="ECO:0007669"/>
    <property type="project" value="UniProtKB-KW"/>
</dbReference>
<evidence type="ECO:0000256" key="5">
    <source>
        <dbReference type="ARBA" id="ARBA00022490"/>
    </source>
</evidence>
<evidence type="ECO:0000256" key="13">
    <source>
        <dbReference type="SAM" id="MobiDB-lite"/>
    </source>
</evidence>
<feature type="region of interest" description="Disordered" evidence="13">
    <location>
        <begin position="579"/>
        <end position="662"/>
    </location>
</feature>
<evidence type="ECO:0000256" key="9">
    <source>
        <dbReference type="ARBA" id="ARBA00022884"/>
    </source>
</evidence>
<dbReference type="SMART" id="SM01044">
    <property type="entry name" value="Btz"/>
    <property type="match status" value="1"/>
</dbReference>
<feature type="region of interest" description="Disordered" evidence="13">
    <location>
        <begin position="543"/>
        <end position="562"/>
    </location>
</feature>
<dbReference type="PANTHER" id="PTHR46837:SF5">
    <property type="entry name" value="PROTEIN MLN51 HOMOLOG"/>
    <property type="match status" value="1"/>
</dbReference>
<sequence>MAAVPRRRKVIGHRRRVEDEGEDEAGRGGLDIDDDSLTEGTIGSDDNDPADDSDTSNVDEVSPTSLNARKASGNGAAKASERHHTSKLDVPSAEPSQPSVSDTDIMLNGLSISDEAGPVQEISFDDMVDSPAKSASAPIIVSSSSAPNPQDPPLERRRREHEEYRRKRDEDPAFVPNRGAFFMHDHRHAGPAGNGFRPFPRGRGRGRGGFGGHFAPVNQFHTPSDPTTSAPWAHDMHEIVADPTPPRLPRHIGSHNEGIANGDGHIPTCPPSATPINRTLSTEKLLGNVQVRVFFPPMEKPIVFPGVPVKQYTKLPDHRPPLRRDKPVRISLPDRAPRYIFPAVDRSFIFIPRAMRPNQQRLRGKPRSGLGSISGFSRRTSIYGGSYYGSVYSPSIAMSRRSSIAPDMARDFLISPTGSAVSRPPLPVDTTRPIVRLPPMARPEQPAPVFNPSQGFDGAPLPGAQMAVGEPSISEIPPPQTHPLPQKPTFQENRPNSIPMHQPRPQKAVSLAGIESPTMSMNISQPYQQAFHQQVPVQMANGFSQDSHTRNTSFSQVSTGTPLSQIPERAIHAAPFQPNAYQQQQQQQQPPQQGFYGQPYQMAQPQQGYFYPPPPFGGSMPPSATAPAFVPGPPQGPPTNYPQPSQGDAPSAQQNGQALPGPNLVAQEVNGMVYYYDAAQLPAVTGYPSYSGPPGYVPGVVGMGGMVTPSPDAFYYPQPAQGVVYYPQ</sequence>
<dbReference type="GO" id="GO:0035145">
    <property type="term" value="C:exon-exon junction complex"/>
    <property type="evidence" value="ECO:0007669"/>
    <property type="project" value="InterPro"/>
</dbReference>
<comment type="similarity">
    <text evidence="3">Belongs to the CASC3 family.</text>
</comment>
<keyword evidence="10" id="KW-0866">Nonsense-mediated mRNA decay</keyword>
<evidence type="ECO:0000256" key="7">
    <source>
        <dbReference type="ARBA" id="ARBA00022816"/>
    </source>
</evidence>
<reference evidence="15" key="1">
    <citation type="submission" date="2022-07" db="EMBL/GenBank/DDBJ databases">
        <title>Fungi with potential for degradation of polypropylene.</title>
        <authorList>
            <person name="Gostincar C."/>
        </authorList>
    </citation>
    <scope>NUCLEOTIDE SEQUENCE</scope>
    <source>
        <strain evidence="15">EXF-13308</strain>
    </source>
</reference>
<evidence type="ECO:0000259" key="14">
    <source>
        <dbReference type="SMART" id="SM01044"/>
    </source>
</evidence>
<evidence type="ECO:0000256" key="12">
    <source>
        <dbReference type="ARBA" id="ARBA00023242"/>
    </source>
</evidence>
<dbReference type="GO" id="GO:0051028">
    <property type="term" value="P:mRNA transport"/>
    <property type="evidence" value="ECO:0007669"/>
    <property type="project" value="UniProtKB-KW"/>
</dbReference>
<feature type="compositionally biased region" description="Low complexity" evidence="13">
    <location>
        <begin position="617"/>
        <end position="629"/>
    </location>
</feature>
<feature type="compositionally biased region" description="Low complexity" evidence="13">
    <location>
        <begin position="130"/>
        <end position="148"/>
    </location>
</feature>
<comment type="caution">
    <text evidence="15">The sequence shown here is derived from an EMBL/GenBank/DDBJ whole genome shotgun (WGS) entry which is preliminary data.</text>
</comment>
<name>A0AA38VZG1_9PEZI</name>
<evidence type="ECO:0000256" key="8">
    <source>
        <dbReference type="ARBA" id="ARBA00022845"/>
    </source>
</evidence>
<keyword evidence="7" id="KW-0509">mRNA transport</keyword>
<keyword evidence="11" id="KW-0508">mRNA splicing</keyword>
<evidence type="ECO:0000313" key="15">
    <source>
        <dbReference type="EMBL" id="KAJ9156160.1"/>
    </source>
</evidence>
<evidence type="ECO:0000313" key="16">
    <source>
        <dbReference type="Proteomes" id="UP001174694"/>
    </source>
</evidence>
<feature type="compositionally biased region" description="Polar residues" evidence="13">
    <location>
        <begin position="58"/>
        <end position="67"/>
    </location>
</feature>
<feature type="region of interest" description="Disordered" evidence="13">
    <location>
        <begin position="1"/>
        <end position="176"/>
    </location>
</feature>
<feature type="compositionally biased region" description="Polar residues" evidence="13">
    <location>
        <begin position="645"/>
        <end position="657"/>
    </location>
</feature>
<evidence type="ECO:0000256" key="1">
    <source>
        <dbReference type="ARBA" id="ARBA00004123"/>
    </source>
</evidence>
<evidence type="ECO:0000256" key="6">
    <source>
        <dbReference type="ARBA" id="ARBA00022664"/>
    </source>
</evidence>
<gene>
    <name evidence="15" type="ORF">NKR23_g1258</name>
</gene>
<keyword evidence="4" id="KW-0813">Transport</keyword>
<dbReference type="GO" id="GO:0003729">
    <property type="term" value="F:mRNA binding"/>
    <property type="evidence" value="ECO:0007669"/>
    <property type="project" value="InterPro"/>
</dbReference>
<feature type="compositionally biased region" description="Acidic residues" evidence="13">
    <location>
        <begin position="45"/>
        <end position="54"/>
    </location>
</feature>
<feature type="domain" description="Btz" evidence="14">
    <location>
        <begin position="136"/>
        <end position="264"/>
    </location>
</feature>
<evidence type="ECO:0000256" key="3">
    <source>
        <dbReference type="ARBA" id="ARBA00009548"/>
    </source>
</evidence>
<comment type="subcellular location">
    <subcellularLocation>
        <location evidence="2">Cytoplasm</location>
    </subcellularLocation>
    <subcellularLocation>
        <location evidence="1">Nucleus</location>
    </subcellularLocation>
</comment>
<dbReference type="EMBL" id="JANBVO010000002">
    <property type="protein sequence ID" value="KAJ9156160.1"/>
    <property type="molecule type" value="Genomic_DNA"/>
</dbReference>
<feature type="compositionally biased region" description="Basic residues" evidence="13">
    <location>
        <begin position="1"/>
        <end position="15"/>
    </location>
</feature>
<keyword evidence="9" id="KW-0694">RNA-binding</keyword>
<protein>
    <submittedName>
        <fullName evidence="15">Titin</fullName>
    </submittedName>
</protein>
<evidence type="ECO:0000256" key="10">
    <source>
        <dbReference type="ARBA" id="ARBA00023161"/>
    </source>
</evidence>
<dbReference type="PANTHER" id="PTHR46837">
    <property type="entry name" value="PROTEIN MLN51 HOMOLOG"/>
    <property type="match status" value="1"/>
</dbReference>
<dbReference type="InterPro" id="IPR044796">
    <property type="entry name" value="MLN51_plant"/>
</dbReference>
<keyword evidence="12" id="KW-0539">Nucleus</keyword>
<dbReference type="GO" id="GO:0008380">
    <property type="term" value="P:RNA splicing"/>
    <property type="evidence" value="ECO:0007669"/>
    <property type="project" value="UniProtKB-KW"/>
</dbReference>
<evidence type="ECO:0000256" key="4">
    <source>
        <dbReference type="ARBA" id="ARBA00022448"/>
    </source>
</evidence>
<dbReference type="AlphaFoldDB" id="A0AA38VZG1"/>
<dbReference type="GO" id="GO:0006397">
    <property type="term" value="P:mRNA processing"/>
    <property type="evidence" value="ECO:0007669"/>
    <property type="project" value="UniProtKB-KW"/>
</dbReference>
<dbReference type="GO" id="GO:0006417">
    <property type="term" value="P:regulation of translation"/>
    <property type="evidence" value="ECO:0007669"/>
    <property type="project" value="UniProtKB-KW"/>
</dbReference>
<dbReference type="InterPro" id="IPR018545">
    <property type="entry name" value="Btz_dom"/>
</dbReference>
<feature type="compositionally biased region" description="Basic and acidic residues" evidence="13">
    <location>
        <begin position="153"/>
        <end position="171"/>
    </location>
</feature>